<name>A0ABZ2YVU3_9BACT</name>
<evidence type="ECO:0000259" key="2">
    <source>
        <dbReference type="SMART" id="SM00635"/>
    </source>
</evidence>
<feature type="domain" description="BIG2" evidence="2">
    <location>
        <begin position="3432"/>
        <end position="3508"/>
    </location>
</feature>
<feature type="domain" description="BIG2" evidence="2">
    <location>
        <begin position="1948"/>
        <end position="2026"/>
    </location>
</feature>
<dbReference type="InterPro" id="IPR003343">
    <property type="entry name" value="Big_2"/>
</dbReference>
<organism evidence="3 4">
    <name type="scientific">Chitinophaga caseinilytica</name>
    <dbReference type="NCBI Taxonomy" id="2267521"/>
    <lineage>
        <taxon>Bacteria</taxon>
        <taxon>Pseudomonadati</taxon>
        <taxon>Bacteroidota</taxon>
        <taxon>Chitinophagia</taxon>
        <taxon>Chitinophagales</taxon>
        <taxon>Chitinophagaceae</taxon>
        <taxon>Chitinophaga</taxon>
    </lineage>
</organism>
<feature type="domain" description="BIG2" evidence="2">
    <location>
        <begin position="1567"/>
        <end position="1636"/>
    </location>
</feature>
<feature type="domain" description="BIG2" evidence="2">
    <location>
        <begin position="4141"/>
        <end position="4210"/>
    </location>
</feature>
<evidence type="ECO:0000313" key="4">
    <source>
        <dbReference type="Proteomes" id="UP001449657"/>
    </source>
</evidence>
<dbReference type="Proteomes" id="UP001449657">
    <property type="component" value="Chromosome"/>
</dbReference>
<feature type="domain" description="BIG2" evidence="2">
    <location>
        <begin position="1790"/>
        <end position="1870"/>
    </location>
</feature>
<feature type="domain" description="BIG2" evidence="2">
    <location>
        <begin position="3049"/>
        <end position="3118"/>
    </location>
</feature>
<feature type="domain" description="BIG2" evidence="2">
    <location>
        <begin position="2503"/>
        <end position="2572"/>
    </location>
</feature>
<feature type="domain" description="BIG2" evidence="2">
    <location>
        <begin position="4212"/>
        <end position="4288"/>
    </location>
</feature>
<feature type="domain" description="BIG2" evidence="2">
    <location>
        <begin position="2737"/>
        <end position="2806"/>
    </location>
</feature>
<feature type="domain" description="BIG2" evidence="2">
    <location>
        <begin position="1331"/>
        <end position="1398"/>
    </location>
</feature>
<feature type="domain" description="BIG2" evidence="2">
    <location>
        <begin position="2886"/>
        <end position="2962"/>
    </location>
</feature>
<feature type="domain" description="BIG2" evidence="2">
    <location>
        <begin position="4368"/>
        <end position="4444"/>
    </location>
</feature>
<feature type="domain" description="BIG2" evidence="2">
    <location>
        <begin position="3127"/>
        <end position="3196"/>
    </location>
</feature>
<feature type="domain" description="BIG2" evidence="2">
    <location>
        <begin position="2421"/>
        <end position="2491"/>
    </location>
</feature>
<feature type="domain" description="BIG2" evidence="2">
    <location>
        <begin position="3829"/>
        <end position="3898"/>
    </location>
</feature>
<sequence length="4804" mass="476946">MKKILSLFVLLFLTLPMMAADFYWVAGSGSWSNLNNWRLGSPTGSIPAFVPTSNDNVIFGTGAGNAGAWVVTVDANVFCNNFTWMPGLPGTPRINRTNNSFIISVSGNVTIQPNVAYDAMQIDMVGGVNATVTANGPANVNMGFYIRKTGGAVVTFTDDYVAKVLYSRNVISLVTGGLNVANRKIGMYSFGTDQPGTRTLDITNATLDLAYMYSALGSGLTLSATGSKIFTNRFYSDAGVYNEVQIRNTSKDEHAIVGSTFRKLEFMNAIANSEARIASGNTIDTLIFNGTGSIRASLNNVKYALFKMGGYFGGTGNTVQYAEVNGAFSVIDNGTHTLDTLITTPNKNITIAGTLNINKLLRAGGTPCNGFTEITGSSSGTFNLAAGTVVDIDNVLLTNMTVAGPMTPVTVNGIDNDGNTGWNIVQPSAPGTTLYWVGGAGDWNDNAHWSTASGGPGGACIPFINDNVVFDAGSGFAAGNNVVTTSANTYCKDMTWSGVAASPVFNETTAFNLKVYGSLVLDPSVTMNAILFMHGEADATVTTNGATIGKLGFNIRKFRSGFQATVTFTDNWTNPNGAIAVPRGGIDLTNRTLNINTFSSGGALGRYIQIENATILVNDWTVIGIGHIVTSTNSYIRAATGFTSYLQTYNDVEVLATGELAMEIVSTNFGWLTFSNTSVTSGARILGNNTIRRLEFKGKAQIRNTNNNIDSLILAPNRNFNLLDATTTKVNKYFRSVHPACSGLGEIRSGNAAISTLNFGANATVEIENVYMENVAATGGGGSLTLPIPFNGANAGGNSGWTISPAAAGDRYWVGGAGDWNDASHWSNTSGGSGGACIPTASNDVYFDANSGFTAASKTVTIVQGNAYFRNMDWTGAPNSPLLDKNNTWVAECWGNLVLNPNAFINGQIRMMGANSATIAGSTKGNFDIDVRKTSGAGVSLLNDFNNANSNFRLTTGGFNIAGKTINVTSISNFGIDGNIQLDISDANISAINFQYYGGFVNRTVNAANSRITGSVILHGGTYNYISIPGTLAGNCQLTSATADSLIFTNPHNASAVGINGNNNNLNYVEYKGSGAIYGTGNTMGTLVFFPGNIYRLNGGSTNTITGNWFGSGTPCRLTEIRSSTAAQATVVKTSGNVTFDYVRLERSRATGGATFTAKSHSDDLGGNSGWTIEPKDGVTGILGLGPDQELCASAFPHTLNTTGFFGAPGSVYTWSDGSNGETLSVTTPGTYRISVTFPDGCNVKDTIKITQAVVPVDPIAGDAGICVGETKTLTNTTPGGVWTTSDPALATVDASGIVTGVADGNVTITYTVTSGAGCVNAVTHALTVNALPTVAAITGTPDVCVGGTTLLANTTAGGTWKSGNTGVATISAGGTVTGVAAGTAIITYEVTSAAGCKSSQTINITVNDLPVVPAITGTTSVCTGGTTTLANAMAGGVWTSTNIGVAAVDPVTGVVTGMGVGTADITYTVMNPEGCSAGKTITVTVSLPPAVAPVTGITTVCIGGNTTLSSATPGGTWSSSDNAIATIDGSGIVTGVSAGSVTITYTVTLPGGCVSTQSATVTMSAPPTVGAISGTTAVCVGEQTALSSATPGGVWSSLNTAVATIDNSGNVTGIAAGTAVIQYTITNGTGCAATQSATVTVSGKTYVAPISGTNTVCLGDHTYLTNATSGGIWASSNISVASIDPTGLVTGSIPGTATITYTVTNVNGCATVRSTLFTVNTPLLVAPITGSNTVCIGGTTPLASTTTGGSWSSSDPTVALINANGEVTGVTQGNVIITYEVSNSASCNASVTFNLAVQSPTVVAPITGTTGVCIGGQSTLANATPAGDWSSSNTAVATIDASGVVTGISDGTTTITYTVTEASGCKSIQTATFTVHPLPTVDPVGGVTDVCVGANTTLSSATAGGNWSSSNTAVATVDAFGEVTGVSAGTAIITYEVTSGAGCTSSQVATITVHALPGAGTITGITDVCAGLTTDLDNATPNGTWTSSNTAVATVDVNGIVTGLTSGTTTITYTVTNASGCEATATATVTVHALPNAGTITGTMNVCTGLTTDLDNAVPGGVWASSNTAVATVDANGLVTGVASGTATITYEVTSAAGCISTQQVTVTVNARPAVSPVLGVASVCIGGTTTLSNATPLGVWSTSDAAVATIDAGGEVTGVSAGTATITYTVTNAAGCVSARTAIVTVNALPNVSAITGVTDMCAGAGTTLSSATPGGTWSSSSTLVATVNASGEVLGVSAGTAVITYSVTNGAGCESTRTITVTVNALPAIAPITGTTDVCVTGTTDLASATPGGVWATSDAAVATVDADGKVTGVTDGTVTITYTVTNVSGCEDVQMATVTVNALPVVDQITGSTAVCEGSTTELENATAGGVWTSSNTAVATIDANGVVTGLTAGTTTITYTVTNPSGCEAARTFTFTVNGMPVMAPITGTNDVCVAGTTDLDNTTPGGVWASLNTGVAMIDANGVVTGVSTGTATITYTVTTAAGCVSAESMTVTVNALPSAGAITGTTDVCIGLTTDLDNAAPGGVWTSSNTAVATVDANGIVTGLTAGTSTITYTVTSTSGCVSTTTATITVNALPSAGAITGTTDVCIGLTTDLDNAAPGGVWTSSNTAVATVDANGIVTGLTAGTSTITYTVTSTSGCVSITTAAVTVNAMPNAGTITGTTDVCIGLTTDLDNAAPGGVWTSSNTAVATVDANGIVTGLTAGTSTITYTVTSTSGCVSTTTAAVTVNALPNAGAITGTTDVCIGLTTDLDNVAPGGVWTSSNIAVATVDANGIVTGVTAGTSTITYTVTSVSGCVSTTTTIVTVNALPNAGAITGTTDVCAGLTTDLDNAAPGGVWTSSNTAVATVDANGIVTGLTAGTSTITYTVTSTSGCVSTTTATITVNILPNAGTITGTTDVCIGLTTDLDNAAPGGVWTSSNTAVATVDANGIVTGVTAGTSTITYTVTSVSGCVSTTTTIVTVNALPNAGAITGTTDVCVGLTTDLDNVAPGGVWTSSNTAMATVDANGIVTGVTAGTSTITYTVTSVSGCVSTTTTIVTVNALPNAGAITGTTDVCIGLTTDLDNAAPGGVWTSSNTAVATVDANGIVTGITAGTSTITYTVTSVSGCVSTTTTIVTVNALPNAGTITGTTDVCVGLTTDLDNVAPGGVWTSSNTTVATADANGIVTGLTAGTSTITYTVTSTSGCVSTTTATITVNALPNAGTITGTPDVCIGLTTDLDNVVPGGVWTSSNTAVATVDANGIVTGLTAGTSTITYTVTSTSGCVSTTTATITVNALPNAGTITGTTDVCVGLTTDLDNVAPGGVWTSSNTTVATVDANGIVTGLTAGTSTITYTVTSTSGCVSTTTATVTVNALPNAGAITGALDVCVGLTTDLDNAAPGGVWTSSNTAVATVDANGIVTGITAGTSTITYTVTSTSGCVSSTTAFVTVNALPNAGTITGTTDVCIGLTTDLDNAAPGGVWTSSNTTVATVDANGIVTGITAGTSTITYTVTSVSGCVSTTTTIVTVNALPNAGTITGTTDVCIGLTTDLDNVAPGGVWTSSNTAVATVDANGIVTGLTAGTSTITYTVTSTSGCVSTTTSTITVNILPNAGAITGTTDVCIGLTTDLDNIAPGGVWTSSNTAVATVDANGIVTGITAGTSTITYTVTSTSGCVSTTTTIVTVNALPNAGAITGTTDVCAGLTTDLDNAAPGGVWTSSNRAVATVDANGIVTGVTAGTSTITYTVTSVSGCVSTTTTIVTVNALPNAGAITGTTEVCAGLTTDLDNAAPGGVWTSSNTAVATVDANGIVTGLTVGTSTITYTVTSTSGCVSTTTATITVNALPNAGTITGTTDVCIGLTTDLDNVAPGGVWTSSNTAVATVDANGIVTGLTAGTSTITYTVTSTSGCVSTTTTIVTVDALPNAGTITGTTDVCVGLTTDLDNVAPGGVWTSSNTAVATVDANGIVTGVTTGTSTITYTVTSTSGCVSTTTATFTVNALPNAGTITGTTDVCVGLTTDLDNAVPGGVWTSSNTAVATVDANGIVTGLTAGTSTITYTVTSTSGCVSTTTATITVNALPSAGAITGTTDVCVGLTTDLDNAAPGGVWTSSNTAVATVDANGIVTGVTAGTSTITYTVTSVSGCVSTTTTIVTVNALPNAGAITGTTDVCAGLTTDLDNAAPGGVWTSSNTAVATVDANGIVTGLTAGTSTITYTVTSTSGCVSITTAAVTVNALPNAGTITGTTDVCIGLTTDLDNAAPGGVWTSSNMAVATVDANGIVTGLTAGTSTITYTVTSTSGCVSTSTATITVNALPNAGTITGTTDVCVGLTTDLDNATPGGVWTSSNTAMATVDANGIVTGITAGTSTITYTVTSTSGCVSTTTTVVTVNALPNAGAITGTTDVCIGLTTDLDNAAPGGVWVSSNTTVATVDANGIVTGLTAGASTITYTVTSTSGCVSTTTATITVNALPNAGTITGTTDVCIGLTTDLDNVAPGGVWTSSNTAIATVDANGLVTGLSAGTTTITYTVTNTGGCAASKSIVISVKACTPQVPPVATDDQARTYQAQPVNINVIANDTQANGAIDVATVTVQAQPANGTVTVSANGIVRYTPAPGFTGTDRFTYIVRNTGNLPSNIATVTINVDIMPVAVNDTLNTRPDQRTQIPVLTNDKGAIDPASIVISRQPARGTVTINPDGTVTFAPLPGFKGAEEFRYRMRDVHGTLSNEAVVRIYVGEEDFFIPNAITPNGDGINDRFVIPDLHKFQRVSLTVFNRWGNEVYHKALYDNRWDGNGLSGGTYYYILKVETPQGPKVIKGWIQLLK</sequence>
<feature type="domain" description="BIG2" evidence="2">
    <location>
        <begin position="3595"/>
        <end position="3664"/>
    </location>
</feature>
<feature type="domain" description="BIG2" evidence="2">
    <location>
        <begin position="2581"/>
        <end position="2650"/>
    </location>
</feature>
<feature type="domain" description="BIG2" evidence="2">
    <location>
        <begin position="1253"/>
        <end position="1320"/>
    </location>
</feature>
<dbReference type="InterPro" id="IPR026341">
    <property type="entry name" value="T9SS_type_B"/>
</dbReference>
<dbReference type="Pfam" id="PF02368">
    <property type="entry name" value="Big_2"/>
    <property type="match status" value="30"/>
</dbReference>
<feature type="domain" description="BIG2" evidence="2">
    <location>
        <begin position="3517"/>
        <end position="3586"/>
    </location>
</feature>
<feature type="domain" description="BIG2" evidence="2">
    <location>
        <begin position="2035"/>
        <end position="2101"/>
    </location>
</feature>
<feature type="domain" description="BIG2" evidence="2">
    <location>
        <begin position="4063"/>
        <end position="4132"/>
    </location>
</feature>
<feature type="domain" description="BIG2" evidence="2">
    <location>
        <begin position="2184"/>
        <end position="2257"/>
    </location>
</feature>
<feature type="domain" description="BIG2" evidence="2">
    <location>
        <begin position="3985"/>
        <end position="4054"/>
    </location>
</feature>
<protein>
    <submittedName>
        <fullName evidence="3">Ig-like domain-containing protein</fullName>
    </submittedName>
</protein>
<feature type="domain" description="BIG2" evidence="2">
    <location>
        <begin position="4453"/>
        <end position="4522"/>
    </location>
</feature>
<dbReference type="SMART" id="SM00635">
    <property type="entry name" value="BID_2"/>
    <property type="match status" value="41"/>
</dbReference>
<feature type="domain" description="BIG2" evidence="2">
    <location>
        <begin position="3751"/>
        <end position="3820"/>
    </location>
</feature>
<feature type="domain" description="BIG2" evidence="2">
    <location>
        <begin position="3673"/>
        <end position="3742"/>
    </location>
</feature>
<feature type="domain" description="BIG2" evidence="2">
    <location>
        <begin position="1482"/>
        <end position="1555"/>
    </location>
</feature>
<keyword evidence="1" id="KW-0732">Signal</keyword>
<gene>
    <name evidence="3" type="ORF">WJU22_13580</name>
</gene>
<feature type="domain" description="BIG2" evidence="2">
    <location>
        <begin position="1878"/>
        <end position="1945"/>
    </location>
</feature>
<feature type="chain" id="PRO_5046803199" evidence="1">
    <location>
        <begin position="20"/>
        <end position="4804"/>
    </location>
</feature>
<feature type="domain" description="BIG2" evidence="2">
    <location>
        <begin position="3354"/>
        <end position="3430"/>
    </location>
</feature>
<dbReference type="Pfam" id="PF17963">
    <property type="entry name" value="Big_9"/>
    <property type="match status" value="2"/>
</dbReference>
<dbReference type="SUPFAM" id="SSF49373">
    <property type="entry name" value="Invasin/intimin cell-adhesion fragments"/>
    <property type="match status" value="41"/>
</dbReference>
<feature type="signal peptide" evidence="1">
    <location>
        <begin position="1"/>
        <end position="19"/>
    </location>
</feature>
<feature type="domain" description="BIG2" evidence="2">
    <location>
        <begin position="2346"/>
        <end position="2416"/>
    </location>
</feature>
<feature type="domain" description="BIG2" evidence="2">
    <location>
        <begin position="2260"/>
        <end position="2338"/>
    </location>
</feature>
<feature type="domain" description="BIG2" evidence="2">
    <location>
        <begin position="3907"/>
        <end position="3976"/>
    </location>
</feature>
<feature type="domain" description="BIG2" evidence="2">
    <location>
        <begin position="2110"/>
        <end position="2182"/>
    </location>
</feature>
<feature type="domain" description="BIG2" evidence="2">
    <location>
        <begin position="2652"/>
        <end position="2728"/>
    </location>
</feature>
<feature type="domain" description="BIG2" evidence="2">
    <location>
        <begin position="4290"/>
        <end position="4366"/>
    </location>
</feature>
<evidence type="ECO:0000256" key="1">
    <source>
        <dbReference type="SAM" id="SignalP"/>
    </source>
</evidence>
<reference evidence="3 4" key="1">
    <citation type="submission" date="2024-03" db="EMBL/GenBank/DDBJ databases">
        <title>Chitinophaga caseinilytica sp. nov., a casein hydrolysing bacterium isolated from forest soil.</title>
        <authorList>
            <person name="Lee D.S."/>
            <person name="Han D.M."/>
            <person name="Baek J.H."/>
            <person name="Choi D.G."/>
            <person name="Jeon J.H."/>
            <person name="Jeon C.O."/>
        </authorList>
    </citation>
    <scope>NUCLEOTIDE SEQUENCE [LARGE SCALE GENOMIC DNA]</scope>
    <source>
        <strain evidence="3 4">KACC 19118</strain>
    </source>
</reference>
<dbReference type="EMBL" id="CP150096">
    <property type="protein sequence ID" value="WZN43929.1"/>
    <property type="molecule type" value="Genomic_DNA"/>
</dbReference>
<dbReference type="Gene3D" id="2.60.40.1080">
    <property type="match status" value="42"/>
</dbReference>
<feature type="domain" description="BIG2" evidence="2">
    <location>
        <begin position="2815"/>
        <end position="2884"/>
    </location>
</feature>
<dbReference type="InterPro" id="IPR008964">
    <property type="entry name" value="Invasin/intimin_cell_adhesion"/>
</dbReference>
<feature type="domain" description="BIG2" evidence="2">
    <location>
        <begin position="2971"/>
        <end position="3040"/>
    </location>
</feature>
<feature type="domain" description="BIG2" evidence="2">
    <location>
        <begin position="3205"/>
        <end position="3274"/>
    </location>
</feature>
<dbReference type="NCBIfam" id="TIGR04131">
    <property type="entry name" value="Bac_Flav_CTERM"/>
    <property type="match status" value="1"/>
</dbReference>
<accession>A0ABZ2YVU3</accession>
<feature type="domain" description="BIG2" evidence="2">
    <location>
        <begin position="1720"/>
        <end position="1789"/>
    </location>
</feature>
<evidence type="ECO:0000313" key="3">
    <source>
        <dbReference type="EMBL" id="WZN43929.1"/>
    </source>
</evidence>
<dbReference type="RefSeq" id="WP_341838723.1">
    <property type="nucleotide sequence ID" value="NZ_CP149792.1"/>
</dbReference>
<feature type="domain" description="BIG2" evidence="2">
    <location>
        <begin position="1637"/>
        <end position="1714"/>
    </location>
</feature>
<feature type="domain" description="BIG2" evidence="2">
    <location>
        <begin position="3283"/>
        <end position="3352"/>
    </location>
</feature>
<proteinExistence type="predicted"/>
<dbReference type="Gene3D" id="2.60.40.2810">
    <property type="match status" value="2"/>
</dbReference>
<dbReference type="Pfam" id="PF13585">
    <property type="entry name" value="CHU_C"/>
    <property type="match status" value="1"/>
</dbReference>
<keyword evidence="4" id="KW-1185">Reference proteome</keyword>